<comment type="caution">
    <text evidence="1">The sequence shown here is derived from an EMBL/GenBank/DDBJ whole genome shotgun (WGS) entry which is preliminary data.</text>
</comment>
<accession>K5CEX0</accession>
<proteinExistence type="predicted"/>
<gene>
    <name evidence="1" type="ORF">HMPREF1057_00844</name>
</gene>
<reference evidence="1 2" key="1">
    <citation type="submission" date="2012-02" db="EMBL/GenBank/DDBJ databases">
        <title>The Genome Sequence of Bacteroides finegoldii CL09T03C10.</title>
        <authorList>
            <consortium name="The Broad Institute Genome Sequencing Platform"/>
            <person name="Earl A."/>
            <person name="Ward D."/>
            <person name="Feldgarden M."/>
            <person name="Gevers D."/>
            <person name="Zitomersky N.L."/>
            <person name="Coyne M.J."/>
            <person name="Comstock L.E."/>
            <person name="Young S.K."/>
            <person name="Zeng Q."/>
            <person name="Gargeya S."/>
            <person name="Fitzgerald M."/>
            <person name="Haas B."/>
            <person name="Abouelleil A."/>
            <person name="Alvarado L."/>
            <person name="Arachchi H.M."/>
            <person name="Berlin A."/>
            <person name="Chapman S.B."/>
            <person name="Gearin G."/>
            <person name="Goldberg J."/>
            <person name="Griggs A."/>
            <person name="Gujja S."/>
            <person name="Hansen M."/>
            <person name="Heiman D."/>
            <person name="Howarth C."/>
            <person name="Larimer J."/>
            <person name="Lui A."/>
            <person name="MacDonald P.J.P."/>
            <person name="McCowen C."/>
            <person name="Montmayeur A."/>
            <person name="Murphy C."/>
            <person name="Neiman D."/>
            <person name="Pearson M."/>
            <person name="Priest M."/>
            <person name="Roberts A."/>
            <person name="Saif S."/>
            <person name="Shea T."/>
            <person name="Sisk P."/>
            <person name="Stolte C."/>
            <person name="Sykes S."/>
            <person name="Wortman J."/>
            <person name="Nusbaum C."/>
            <person name="Birren B."/>
        </authorList>
    </citation>
    <scope>NUCLEOTIDE SEQUENCE [LARGE SCALE GENOMIC DNA]</scope>
    <source>
        <strain evidence="1 2">CL09T03C10</strain>
    </source>
</reference>
<protein>
    <submittedName>
        <fullName evidence="1">Uncharacterized protein</fullName>
    </submittedName>
</protein>
<name>K5CEX0_9BACE</name>
<dbReference type="HOGENOM" id="CLU_3149419_0_0_10"/>
<dbReference type="Proteomes" id="UP000007995">
    <property type="component" value="Unassembled WGS sequence"/>
</dbReference>
<evidence type="ECO:0000313" key="1">
    <source>
        <dbReference type="EMBL" id="EKJ92009.1"/>
    </source>
</evidence>
<dbReference type="AlphaFoldDB" id="K5CEX0"/>
<organism evidence="1 2">
    <name type="scientific">Bacteroides finegoldii CL09T03C10</name>
    <dbReference type="NCBI Taxonomy" id="997888"/>
    <lineage>
        <taxon>Bacteria</taxon>
        <taxon>Pseudomonadati</taxon>
        <taxon>Bacteroidota</taxon>
        <taxon>Bacteroidia</taxon>
        <taxon>Bacteroidales</taxon>
        <taxon>Bacteroidaceae</taxon>
        <taxon>Bacteroides</taxon>
    </lineage>
</organism>
<sequence length="48" mass="5483">MKLADIIEVFIAGDWGCPAYGYTCFSNGDFLFRHIPINIEQCFRTVLP</sequence>
<evidence type="ECO:0000313" key="2">
    <source>
        <dbReference type="Proteomes" id="UP000007995"/>
    </source>
</evidence>
<dbReference type="EMBL" id="AGXW01000002">
    <property type="protein sequence ID" value="EKJ92009.1"/>
    <property type="molecule type" value="Genomic_DNA"/>
</dbReference>